<feature type="non-terminal residue" evidence="9">
    <location>
        <position position="392"/>
    </location>
</feature>
<dbReference type="InterPro" id="IPR002110">
    <property type="entry name" value="Ankyrin_rpt"/>
</dbReference>
<keyword evidence="5" id="KW-0638">Presynaptic neurotoxin</keyword>
<keyword evidence="10" id="KW-1185">Reference proteome</keyword>
<dbReference type="PROSITE" id="PS50297">
    <property type="entry name" value="ANK_REP_REGION"/>
    <property type="match status" value="2"/>
</dbReference>
<keyword evidence="5" id="KW-0800">Toxin</keyword>
<dbReference type="Pfam" id="PF00023">
    <property type="entry name" value="Ank"/>
    <property type="match status" value="1"/>
</dbReference>
<keyword evidence="7" id="KW-0472">Membrane</keyword>
<dbReference type="GO" id="GO:0044218">
    <property type="term" value="C:other organism cell membrane"/>
    <property type="evidence" value="ECO:0007669"/>
    <property type="project" value="UniProtKB-KW"/>
</dbReference>
<keyword evidence="7" id="KW-1053">Target membrane</keyword>
<dbReference type="PROSITE" id="PS50088">
    <property type="entry name" value="ANK_REPEAT"/>
    <property type="match status" value="4"/>
</dbReference>
<keyword evidence="6 8" id="KW-0040">ANK repeat</keyword>
<dbReference type="GO" id="GO:0006887">
    <property type="term" value="P:exocytosis"/>
    <property type="evidence" value="ECO:0007669"/>
    <property type="project" value="UniProtKB-KW"/>
</dbReference>
<dbReference type="EMBL" id="CAJPIZ010009924">
    <property type="protein sequence ID" value="CAG2112181.1"/>
    <property type="molecule type" value="Genomic_DNA"/>
</dbReference>
<reference evidence="9" key="1">
    <citation type="submission" date="2020-11" db="EMBL/GenBank/DDBJ databases">
        <authorList>
            <person name="Tran Van P."/>
        </authorList>
    </citation>
    <scope>NUCLEOTIDE SEQUENCE</scope>
</reference>
<evidence type="ECO:0000256" key="1">
    <source>
        <dbReference type="ARBA" id="ARBA00004175"/>
    </source>
</evidence>
<dbReference type="Pfam" id="PF12796">
    <property type="entry name" value="Ank_2"/>
    <property type="match status" value="2"/>
</dbReference>
<organism evidence="9">
    <name type="scientific">Medioppia subpectinata</name>
    <dbReference type="NCBI Taxonomy" id="1979941"/>
    <lineage>
        <taxon>Eukaryota</taxon>
        <taxon>Metazoa</taxon>
        <taxon>Ecdysozoa</taxon>
        <taxon>Arthropoda</taxon>
        <taxon>Chelicerata</taxon>
        <taxon>Arachnida</taxon>
        <taxon>Acari</taxon>
        <taxon>Acariformes</taxon>
        <taxon>Sarcoptiformes</taxon>
        <taxon>Oribatida</taxon>
        <taxon>Brachypylina</taxon>
        <taxon>Oppioidea</taxon>
        <taxon>Oppiidae</taxon>
        <taxon>Medioppia</taxon>
    </lineage>
</organism>
<evidence type="ECO:0000256" key="3">
    <source>
        <dbReference type="ARBA" id="ARBA00022537"/>
    </source>
</evidence>
<feature type="repeat" description="ANK" evidence="8">
    <location>
        <begin position="117"/>
        <end position="153"/>
    </location>
</feature>
<feature type="repeat" description="ANK" evidence="8">
    <location>
        <begin position="260"/>
        <end position="292"/>
    </location>
</feature>
<name>A0A7R9KZ12_9ACAR</name>
<protein>
    <submittedName>
        <fullName evidence="9">Uncharacterized protein</fullName>
    </submittedName>
</protein>
<dbReference type="EMBL" id="OC864499">
    <property type="protein sequence ID" value="CAD7631751.1"/>
    <property type="molecule type" value="Genomic_DNA"/>
</dbReference>
<keyword evidence="2" id="KW-0268">Exocytosis</keyword>
<dbReference type="InterPro" id="IPR036770">
    <property type="entry name" value="Ankyrin_rpt-contain_sf"/>
</dbReference>
<evidence type="ECO:0000256" key="7">
    <source>
        <dbReference type="ARBA" id="ARBA00023298"/>
    </source>
</evidence>
<feature type="repeat" description="ANK" evidence="8">
    <location>
        <begin position="188"/>
        <end position="220"/>
    </location>
</feature>
<accession>A0A7R9KZ12</accession>
<feature type="repeat" description="ANK" evidence="8">
    <location>
        <begin position="334"/>
        <end position="366"/>
    </location>
</feature>
<evidence type="ECO:0000256" key="6">
    <source>
        <dbReference type="ARBA" id="ARBA00023043"/>
    </source>
</evidence>
<keyword evidence="4" id="KW-0677">Repeat</keyword>
<evidence type="ECO:0000313" key="10">
    <source>
        <dbReference type="Proteomes" id="UP000759131"/>
    </source>
</evidence>
<comment type="subcellular location">
    <subcellularLocation>
        <location evidence="1">Target cell membrane</location>
    </subcellularLocation>
</comment>
<sequence>MVCMTTTTRNRIQNTTTTDTHSRRHTHFAIDPKPVTRHMDFKEHYADTSSSVANAVRLNDLKLLRKLIRDGQCVDVMDNRGWRPLHQASILKEKNNHQLVDELLKHEDTDPNWRSHEGETALLLTCRHNTDHNAYKTVEILLKHKADPNISDNEDETPLLAATRAGNASCVQLLVKHKSVDVNRPDCGGWTALHESATRGHFLMTQTLLQCGAKLDAKDECGMTPIFTAAQHGRVDCLKILVEEAMRQHVECLLDEGANDGASPVMIAAQQGFTDCIDFLIKSGANPNSYANDGVNAIHLAAECGHHKTLELLLQKMDVKEMESQLRPDLPELKLRNPLHLAITSDWLKCVKVMLRSGFAVDSVDYIFEQKFSLSMPPPKYITPLSLAVSLN</sequence>
<evidence type="ECO:0000313" key="9">
    <source>
        <dbReference type="EMBL" id="CAD7631751.1"/>
    </source>
</evidence>
<dbReference type="AlphaFoldDB" id="A0A7R9KZ12"/>
<evidence type="ECO:0000256" key="4">
    <source>
        <dbReference type="ARBA" id="ARBA00022737"/>
    </source>
</evidence>
<dbReference type="SUPFAM" id="SSF48403">
    <property type="entry name" value="Ankyrin repeat"/>
    <property type="match status" value="1"/>
</dbReference>
<dbReference type="Gene3D" id="1.25.40.20">
    <property type="entry name" value="Ankyrin repeat-containing domain"/>
    <property type="match status" value="2"/>
</dbReference>
<dbReference type="Proteomes" id="UP000759131">
    <property type="component" value="Unassembled WGS sequence"/>
</dbReference>
<dbReference type="PANTHER" id="PTHR24126:SF14">
    <property type="entry name" value="ANK_REP_REGION DOMAIN-CONTAINING PROTEIN"/>
    <property type="match status" value="1"/>
</dbReference>
<dbReference type="GO" id="GO:0044231">
    <property type="term" value="C:host cell presynaptic membrane"/>
    <property type="evidence" value="ECO:0007669"/>
    <property type="project" value="UniProtKB-KW"/>
</dbReference>
<evidence type="ECO:0000256" key="8">
    <source>
        <dbReference type="PROSITE-ProRule" id="PRU00023"/>
    </source>
</evidence>
<keyword evidence="3" id="KW-1052">Target cell membrane</keyword>
<dbReference type="OrthoDB" id="6413977at2759"/>
<proteinExistence type="predicted"/>
<keyword evidence="5" id="KW-0528">Neurotoxin</keyword>
<dbReference type="PANTHER" id="PTHR24126">
    <property type="entry name" value="ANKYRIN REPEAT, PH AND SEC7 DOMAIN CONTAINING PROTEIN SECG-RELATED"/>
    <property type="match status" value="1"/>
</dbReference>
<gene>
    <name evidence="9" type="ORF">OSB1V03_LOCUS12160</name>
</gene>
<dbReference type="SMART" id="SM00248">
    <property type="entry name" value="ANK"/>
    <property type="match status" value="8"/>
</dbReference>
<evidence type="ECO:0000256" key="5">
    <source>
        <dbReference type="ARBA" id="ARBA00023028"/>
    </source>
</evidence>
<evidence type="ECO:0000256" key="2">
    <source>
        <dbReference type="ARBA" id="ARBA00022483"/>
    </source>
</evidence>